<evidence type="ECO:0000313" key="2">
    <source>
        <dbReference type="Proteomes" id="UP000268887"/>
    </source>
</evidence>
<protein>
    <submittedName>
        <fullName evidence="1">Uncharacterized protein</fullName>
    </submittedName>
</protein>
<accession>A0A3M5FNR7</accession>
<evidence type="ECO:0000313" key="1">
    <source>
        <dbReference type="EMBL" id="RMS75818.1"/>
    </source>
</evidence>
<sequence>MPIVSTCDINCAAKARSWSGDKSSRVGKEVMPLILPEQTALDDTSIG</sequence>
<gene>
    <name evidence="1" type="ORF">ALP60_102524</name>
</gene>
<reference evidence="1 2" key="1">
    <citation type="submission" date="2018-08" db="EMBL/GenBank/DDBJ databases">
        <title>Recombination of ecologically and evolutionarily significant loci maintains genetic cohesion in the Pseudomonas syringae species complex.</title>
        <authorList>
            <person name="Dillon M."/>
            <person name="Thakur S."/>
            <person name="Almeida R.N.D."/>
            <person name="Weir B.S."/>
            <person name="Guttman D.S."/>
        </authorList>
    </citation>
    <scope>NUCLEOTIDE SEQUENCE [LARGE SCALE GENOMIC DNA]</scope>
    <source>
        <strain evidence="1 2">ICMP 13927</strain>
    </source>
</reference>
<dbReference type="EMBL" id="RBSV01000344">
    <property type="protein sequence ID" value="RMS75818.1"/>
    <property type="molecule type" value="Genomic_DNA"/>
</dbReference>
<proteinExistence type="predicted"/>
<dbReference type="AlphaFoldDB" id="A0A3M5FNR7"/>
<dbReference type="Proteomes" id="UP000268887">
    <property type="component" value="Unassembled WGS sequence"/>
</dbReference>
<comment type="caution">
    <text evidence="1">The sequence shown here is derived from an EMBL/GenBank/DDBJ whole genome shotgun (WGS) entry which is preliminary data.</text>
</comment>
<organism evidence="1 2">
    <name type="scientific">Pseudomonas savastanoi</name>
    <name type="common">Pseudomonas syringae pv. savastanoi</name>
    <dbReference type="NCBI Taxonomy" id="29438"/>
    <lineage>
        <taxon>Bacteria</taxon>
        <taxon>Pseudomonadati</taxon>
        <taxon>Pseudomonadota</taxon>
        <taxon>Gammaproteobacteria</taxon>
        <taxon>Pseudomonadales</taxon>
        <taxon>Pseudomonadaceae</taxon>
        <taxon>Pseudomonas</taxon>
    </lineage>
</organism>
<name>A0A3M5FNR7_PSESS</name>